<accession>A0A1H8S4K8</accession>
<dbReference type="EMBL" id="FOEG01000002">
    <property type="protein sequence ID" value="SEO73590.1"/>
    <property type="molecule type" value="Genomic_DNA"/>
</dbReference>
<dbReference type="InterPro" id="IPR011652">
    <property type="entry name" value="MORN_2"/>
</dbReference>
<sequence>MNGSISSRRCHQLMLPTRVEPGDMMRLLAIVLALVLPVSAAVADSIWLDENMRPVEEDEASFVLDEIVETDEGYRMRANFLSGELRFESFLDQADIADSTLIGDYRLYFRSGQVRQEGTRDENGLHQGTVITYHENGNVSWKAPYKDDQVHGLYVNYYEDGSLLREQYVENNERHGEYRAYYPSGQQRMQSHYVDGDKDGVEKRWNEEGVLVALRNYQEGRLHGLSEQYFDDGQIRTRGQYDTRTPVGEHKTWYANGDLASYTVFDDEGNEEIARTYYEDGSKERIKEPVDSEYGPAMVTEEYNESGQVRRRITRSDDGRWSLRQRYDANGDLIQRSESLDGRRHGRSYTERWDGGYTEAESFEGQYHGKYEEVDGDGNVVASGSYKHGTRVGEWYQDIGHLQLHEYYDEEGRLHGERRELDADDELVLLEHYRHGERHGEVRGYRNQELVAKGEYIEGQREGPWRIQGSYARDGAFMEGEFSAGRRVGEWRKYSDEGYVVGIAQYDAEGQYDGRQLTFEKNGALQRMAEYQNGVLHGEERYYFQGVLSSVRIYRDGDVIEERSPDDMS</sequence>
<evidence type="ECO:0000313" key="1">
    <source>
        <dbReference type="EMBL" id="SEO73590.1"/>
    </source>
</evidence>
<dbReference type="OrthoDB" id="5749896at2"/>
<dbReference type="STRING" id="406100.SAMN04488052_102485"/>
<protein>
    <submittedName>
        <fullName evidence="1">Antitoxin component YwqK of the YwqJK toxin-antitoxin module</fullName>
    </submittedName>
</protein>
<organism evidence="1 2">
    <name type="scientific">Aquisalimonas asiatica</name>
    <dbReference type="NCBI Taxonomy" id="406100"/>
    <lineage>
        <taxon>Bacteria</taxon>
        <taxon>Pseudomonadati</taxon>
        <taxon>Pseudomonadota</taxon>
        <taxon>Gammaproteobacteria</taxon>
        <taxon>Chromatiales</taxon>
        <taxon>Ectothiorhodospiraceae</taxon>
        <taxon>Aquisalimonas</taxon>
    </lineage>
</organism>
<dbReference type="Gene3D" id="2.20.110.10">
    <property type="entry name" value="Histone H3 K4-specific methyltransferase SET7/9 N-terminal domain"/>
    <property type="match status" value="2"/>
</dbReference>
<dbReference type="SUPFAM" id="SSF82185">
    <property type="entry name" value="Histone H3 K4-specific methyltransferase SET7/9 N-terminal domain"/>
    <property type="match status" value="4"/>
</dbReference>
<dbReference type="PANTHER" id="PTHR33706">
    <property type="entry name" value="MORN VARIANT REPEAT PROTEIN"/>
    <property type="match status" value="1"/>
</dbReference>
<dbReference type="PANTHER" id="PTHR33706:SF1">
    <property type="entry name" value="TPR REPEAT PROTEIN"/>
    <property type="match status" value="1"/>
</dbReference>
<reference evidence="1 2" key="1">
    <citation type="submission" date="2016-10" db="EMBL/GenBank/DDBJ databases">
        <authorList>
            <person name="de Groot N.N."/>
        </authorList>
    </citation>
    <scope>NUCLEOTIDE SEQUENCE [LARGE SCALE GENOMIC DNA]</scope>
    <source>
        <strain evidence="1 2">CGMCC 1.6291</strain>
    </source>
</reference>
<dbReference type="Proteomes" id="UP000199657">
    <property type="component" value="Unassembled WGS sequence"/>
</dbReference>
<evidence type="ECO:0000313" key="2">
    <source>
        <dbReference type="Proteomes" id="UP000199657"/>
    </source>
</evidence>
<dbReference type="AlphaFoldDB" id="A0A1H8S4K8"/>
<gene>
    <name evidence="1" type="ORF">SAMN04488052_102485</name>
</gene>
<dbReference type="Gene3D" id="3.90.930.1">
    <property type="match status" value="2"/>
</dbReference>
<dbReference type="RefSeq" id="WP_139209167.1">
    <property type="nucleotide sequence ID" value="NZ_FOEG01000002.1"/>
</dbReference>
<name>A0A1H8S4K8_9GAMM</name>
<keyword evidence="2" id="KW-1185">Reference proteome</keyword>
<proteinExistence type="predicted"/>
<dbReference type="Pfam" id="PF07661">
    <property type="entry name" value="MORN_2"/>
    <property type="match status" value="4"/>
</dbReference>